<proteinExistence type="predicted"/>
<protein>
    <submittedName>
        <fullName evidence="1">Uncharacterized protein</fullName>
    </submittedName>
</protein>
<organism evidence="1 2">
    <name type="scientific">Hucho hucho</name>
    <name type="common">huchen</name>
    <dbReference type="NCBI Taxonomy" id="62062"/>
    <lineage>
        <taxon>Eukaryota</taxon>
        <taxon>Metazoa</taxon>
        <taxon>Chordata</taxon>
        <taxon>Craniata</taxon>
        <taxon>Vertebrata</taxon>
        <taxon>Euteleostomi</taxon>
        <taxon>Actinopterygii</taxon>
        <taxon>Neopterygii</taxon>
        <taxon>Teleostei</taxon>
        <taxon>Protacanthopterygii</taxon>
        <taxon>Salmoniformes</taxon>
        <taxon>Salmonidae</taxon>
        <taxon>Salmoninae</taxon>
        <taxon>Hucho</taxon>
    </lineage>
</organism>
<keyword evidence="2" id="KW-1185">Reference proteome</keyword>
<name>A0A4W5MF97_9TELE</name>
<accession>A0A4W5MF97</accession>
<dbReference type="Ensembl" id="ENSHHUT00000038551.1">
    <property type="protein sequence ID" value="ENSHHUP00000037077.1"/>
    <property type="gene ID" value="ENSHHUG00000023230.1"/>
</dbReference>
<reference evidence="1" key="3">
    <citation type="submission" date="2025-09" db="UniProtKB">
        <authorList>
            <consortium name="Ensembl"/>
        </authorList>
    </citation>
    <scope>IDENTIFICATION</scope>
</reference>
<dbReference type="AlphaFoldDB" id="A0A4W5MF97"/>
<reference evidence="1" key="2">
    <citation type="submission" date="2025-08" db="UniProtKB">
        <authorList>
            <consortium name="Ensembl"/>
        </authorList>
    </citation>
    <scope>IDENTIFICATION</scope>
</reference>
<evidence type="ECO:0000313" key="2">
    <source>
        <dbReference type="Proteomes" id="UP000314982"/>
    </source>
</evidence>
<evidence type="ECO:0000313" key="1">
    <source>
        <dbReference type="Ensembl" id="ENSHHUP00000037077.1"/>
    </source>
</evidence>
<dbReference type="STRING" id="62062.ENSHHUP00000037077"/>
<sequence>MELQLLASGSPDLEVLGHVFHSLLGAVRANPRNAALLYHQGGVKTILTAFQNILSQSDSSYEDCQTVLVELLVAMMSQQITAEELALLIRLFQEKNPPAVSNNQLSLPCRIKIKNVIVFVTCARIQQVKTLQ</sequence>
<reference evidence="2" key="1">
    <citation type="submission" date="2018-06" db="EMBL/GenBank/DDBJ databases">
        <title>Genome assembly of Danube salmon.</title>
        <authorList>
            <person name="Macqueen D.J."/>
            <person name="Gundappa M.K."/>
        </authorList>
    </citation>
    <scope>NUCLEOTIDE SEQUENCE [LARGE SCALE GENOMIC DNA]</scope>
</reference>
<dbReference type="Proteomes" id="UP000314982">
    <property type="component" value="Unassembled WGS sequence"/>
</dbReference>